<feature type="compositionally biased region" description="Basic and acidic residues" evidence="1">
    <location>
        <begin position="32"/>
        <end position="41"/>
    </location>
</feature>
<sequence>MMRLKAGIKVSAILEQGDEAESPDRQGSGMSQEEKVGPLEE</sequence>
<proteinExistence type="predicted"/>
<dbReference type="AlphaFoldDB" id="A0ABD1CGJ0"/>
<comment type="caution">
    <text evidence="2">The sequence shown here is derived from an EMBL/GenBank/DDBJ whole genome shotgun (WGS) entry which is preliminary data.</text>
</comment>
<evidence type="ECO:0000313" key="2">
    <source>
        <dbReference type="EMBL" id="KAL1375520.1"/>
    </source>
</evidence>
<keyword evidence="3" id="KW-1185">Reference proteome</keyword>
<organism evidence="2 3">
    <name type="scientific">Culex pipiens pipiens</name>
    <name type="common">Northern house mosquito</name>
    <dbReference type="NCBI Taxonomy" id="38569"/>
    <lineage>
        <taxon>Eukaryota</taxon>
        <taxon>Metazoa</taxon>
        <taxon>Ecdysozoa</taxon>
        <taxon>Arthropoda</taxon>
        <taxon>Hexapoda</taxon>
        <taxon>Insecta</taxon>
        <taxon>Pterygota</taxon>
        <taxon>Neoptera</taxon>
        <taxon>Endopterygota</taxon>
        <taxon>Diptera</taxon>
        <taxon>Nematocera</taxon>
        <taxon>Culicoidea</taxon>
        <taxon>Culicidae</taxon>
        <taxon>Culicinae</taxon>
        <taxon>Culicini</taxon>
        <taxon>Culex</taxon>
        <taxon>Culex</taxon>
    </lineage>
</organism>
<protein>
    <submittedName>
        <fullName evidence="2">Uncharacterized protein</fullName>
    </submittedName>
</protein>
<evidence type="ECO:0000313" key="3">
    <source>
        <dbReference type="Proteomes" id="UP001562425"/>
    </source>
</evidence>
<dbReference type="EMBL" id="JBEHCU010012431">
    <property type="protein sequence ID" value="KAL1375520.1"/>
    <property type="molecule type" value="Genomic_DNA"/>
</dbReference>
<feature type="non-terminal residue" evidence="2">
    <location>
        <position position="41"/>
    </location>
</feature>
<name>A0ABD1CGJ0_CULPP</name>
<feature type="region of interest" description="Disordered" evidence="1">
    <location>
        <begin position="1"/>
        <end position="41"/>
    </location>
</feature>
<evidence type="ECO:0000256" key="1">
    <source>
        <dbReference type="SAM" id="MobiDB-lite"/>
    </source>
</evidence>
<accession>A0ABD1CGJ0</accession>
<reference evidence="2 3" key="1">
    <citation type="submission" date="2024-05" db="EMBL/GenBank/DDBJ databases">
        <title>Culex pipiens pipiens assembly and annotation.</title>
        <authorList>
            <person name="Alout H."/>
            <person name="Durand T."/>
        </authorList>
    </citation>
    <scope>NUCLEOTIDE SEQUENCE [LARGE SCALE GENOMIC DNA]</scope>
    <source>
        <strain evidence="2">HA-2024</strain>
        <tissue evidence="2">Whole body</tissue>
    </source>
</reference>
<gene>
    <name evidence="2" type="ORF">pipiens_017438</name>
</gene>
<dbReference type="Proteomes" id="UP001562425">
    <property type="component" value="Unassembled WGS sequence"/>
</dbReference>